<dbReference type="AlphaFoldDB" id="A0A6A6RDH6"/>
<organism evidence="2 3">
    <name type="scientific">Lophium mytilinum</name>
    <dbReference type="NCBI Taxonomy" id="390894"/>
    <lineage>
        <taxon>Eukaryota</taxon>
        <taxon>Fungi</taxon>
        <taxon>Dikarya</taxon>
        <taxon>Ascomycota</taxon>
        <taxon>Pezizomycotina</taxon>
        <taxon>Dothideomycetes</taxon>
        <taxon>Pleosporomycetidae</taxon>
        <taxon>Mytilinidiales</taxon>
        <taxon>Mytilinidiaceae</taxon>
        <taxon>Lophium</taxon>
    </lineage>
</organism>
<name>A0A6A6RDH6_9PEZI</name>
<feature type="compositionally biased region" description="Basic and acidic residues" evidence="1">
    <location>
        <begin position="159"/>
        <end position="175"/>
    </location>
</feature>
<evidence type="ECO:0000256" key="1">
    <source>
        <dbReference type="SAM" id="MobiDB-lite"/>
    </source>
</evidence>
<feature type="region of interest" description="Disordered" evidence="1">
    <location>
        <begin position="158"/>
        <end position="273"/>
    </location>
</feature>
<feature type="region of interest" description="Disordered" evidence="1">
    <location>
        <begin position="1"/>
        <end position="24"/>
    </location>
</feature>
<feature type="region of interest" description="Disordered" evidence="1">
    <location>
        <begin position="56"/>
        <end position="83"/>
    </location>
</feature>
<feature type="compositionally biased region" description="Basic residues" evidence="1">
    <location>
        <begin position="264"/>
        <end position="273"/>
    </location>
</feature>
<sequence length="273" mass="31525">MTTTSMVTRHQIRKEAESKATAENEKAEICDAAIALIRLHNDEQLEYQKLREAQDTSRAAFEAAQDRREGSPDSQSTIDEPNVPATCREGRAEAAVQALRQARRTGAERLDAAATMLELMHVADPAKGRAEVQARNERIERCVKKNWALGYPDVTHPAAKREMERQNNELLERNKPRLTPKRKGKQVAAPNRLRLTWNNKKADREKSEEEEAERRKSEEEAERRKSEEEEAERRKSEEEENAESEDDHRERGHVSRYLLPWSRKGYKGVMKRC</sequence>
<accession>A0A6A6RDH6</accession>
<feature type="compositionally biased region" description="Basic residues" evidence="1">
    <location>
        <begin position="176"/>
        <end position="185"/>
    </location>
</feature>
<gene>
    <name evidence="2" type="ORF">BU16DRAFT_17952</name>
</gene>
<keyword evidence="3" id="KW-1185">Reference proteome</keyword>
<evidence type="ECO:0000313" key="3">
    <source>
        <dbReference type="Proteomes" id="UP000799750"/>
    </source>
</evidence>
<proteinExistence type="predicted"/>
<feature type="compositionally biased region" description="Basic and acidic residues" evidence="1">
    <location>
        <begin position="13"/>
        <end position="24"/>
    </location>
</feature>
<evidence type="ECO:0000313" key="2">
    <source>
        <dbReference type="EMBL" id="KAF2502739.1"/>
    </source>
</evidence>
<feature type="compositionally biased region" description="Basic and acidic residues" evidence="1">
    <location>
        <begin position="200"/>
        <end position="237"/>
    </location>
</feature>
<protein>
    <submittedName>
        <fullName evidence="2">Uncharacterized protein</fullName>
    </submittedName>
</protein>
<reference evidence="2" key="1">
    <citation type="journal article" date="2020" name="Stud. Mycol.">
        <title>101 Dothideomycetes genomes: a test case for predicting lifestyles and emergence of pathogens.</title>
        <authorList>
            <person name="Haridas S."/>
            <person name="Albert R."/>
            <person name="Binder M."/>
            <person name="Bloem J."/>
            <person name="Labutti K."/>
            <person name="Salamov A."/>
            <person name="Andreopoulos B."/>
            <person name="Baker S."/>
            <person name="Barry K."/>
            <person name="Bills G."/>
            <person name="Bluhm B."/>
            <person name="Cannon C."/>
            <person name="Castanera R."/>
            <person name="Culley D."/>
            <person name="Daum C."/>
            <person name="Ezra D."/>
            <person name="Gonzalez J."/>
            <person name="Henrissat B."/>
            <person name="Kuo A."/>
            <person name="Liang C."/>
            <person name="Lipzen A."/>
            <person name="Lutzoni F."/>
            <person name="Magnuson J."/>
            <person name="Mondo S."/>
            <person name="Nolan M."/>
            <person name="Ohm R."/>
            <person name="Pangilinan J."/>
            <person name="Park H.-J."/>
            <person name="Ramirez L."/>
            <person name="Alfaro M."/>
            <person name="Sun H."/>
            <person name="Tritt A."/>
            <person name="Yoshinaga Y."/>
            <person name="Zwiers L.-H."/>
            <person name="Turgeon B."/>
            <person name="Goodwin S."/>
            <person name="Spatafora J."/>
            <person name="Crous P."/>
            <person name="Grigoriev I."/>
        </authorList>
    </citation>
    <scope>NUCLEOTIDE SEQUENCE</scope>
    <source>
        <strain evidence="2">CBS 269.34</strain>
    </source>
</reference>
<dbReference type="EMBL" id="MU004181">
    <property type="protein sequence ID" value="KAF2502739.1"/>
    <property type="molecule type" value="Genomic_DNA"/>
</dbReference>
<dbReference type="Proteomes" id="UP000799750">
    <property type="component" value="Unassembled WGS sequence"/>
</dbReference>